<evidence type="ECO:0000313" key="1">
    <source>
        <dbReference type="EMBL" id="KFN89064.1"/>
    </source>
</evidence>
<dbReference type="Proteomes" id="UP000029381">
    <property type="component" value="Unassembled WGS sequence"/>
</dbReference>
<reference evidence="1 2" key="1">
    <citation type="submission" date="2014-08" db="EMBL/GenBank/DDBJ databases">
        <title>Genome sequence of Tetragenococcus muriaticus.</title>
        <authorList>
            <person name="Chuea-nongthon C."/>
            <person name="Rodtong S."/>
            <person name="Yongsawatdigul J."/>
            <person name="Steele J.L."/>
            <person name="Liu X.-y."/>
            <person name="Speers J."/>
            <person name="Glasner J.D."/>
            <person name="Neeno-Eckwall E.C."/>
        </authorList>
    </citation>
    <scope>NUCLEOTIDE SEQUENCE [LARGE SCALE GENOMIC DNA]</scope>
    <source>
        <strain evidence="1 2">3MR10-3</strain>
    </source>
</reference>
<accession>A0A091BWE5</accession>
<sequence>MRERLINPSGFSTHVGITPAYAGKTNDRLEISNRFRDHPAYAGKTINIRL</sequence>
<dbReference type="PATRIC" id="fig|1302648.3.peg.2181"/>
<evidence type="ECO:0000313" key="2">
    <source>
        <dbReference type="Proteomes" id="UP000029381"/>
    </source>
</evidence>
<name>A0A091BWE5_9ENTE</name>
<comment type="caution">
    <text evidence="1">The sequence shown here is derived from an EMBL/GenBank/DDBJ whole genome shotgun (WGS) entry which is preliminary data.</text>
</comment>
<proteinExistence type="predicted"/>
<keyword evidence="2" id="KW-1185">Reference proteome</keyword>
<dbReference type="AlphaFoldDB" id="A0A091BWE5"/>
<gene>
    <name evidence="1" type="ORF">TMU3MR103_2228</name>
</gene>
<protein>
    <submittedName>
        <fullName evidence="1">Uncharacterized protein</fullName>
    </submittedName>
</protein>
<dbReference type="EMBL" id="JPVT01000246">
    <property type="protein sequence ID" value="KFN89064.1"/>
    <property type="molecule type" value="Genomic_DNA"/>
</dbReference>
<organism evidence="1 2">
    <name type="scientific">Tetragenococcus muriaticus 3MR10-3</name>
    <dbReference type="NCBI Taxonomy" id="1302648"/>
    <lineage>
        <taxon>Bacteria</taxon>
        <taxon>Bacillati</taxon>
        <taxon>Bacillota</taxon>
        <taxon>Bacilli</taxon>
        <taxon>Lactobacillales</taxon>
        <taxon>Enterococcaceae</taxon>
        <taxon>Tetragenococcus</taxon>
    </lineage>
</organism>